<protein>
    <recommendedName>
        <fullName evidence="3">Short-chain dehydrogenase/reductase SDR</fullName>
    </recommendedName>
</protein>
<organism evidence="1 2">
    <name type="scientific">Botryobasidium botryosum (strain FD-172 SS1)</name>
    <dbReference type="NCBI Taxonomy" id="930990"/>
    <lineage>
        <taxon>Eukaryota</taxon>
        <taxon>Fungi</taxon>
        <taxon>Dikarya</taxon>
        <taxon>Basidiomycota</taxon>
        <taxon>Agaricomycotina</taxon>
        <taxon>Agaricomycetes</taxon>
        <taxon>Cantharellales</taxon>
        <taxon>Botryobasidiaceae</taxon>
        <taxon>Botryobasidium</taxon>
    </lineage>
</organism>
<dbReference type="InterPro" id="IPR036291">
    <property type="entry name" value="NAD(P)-bd_dom_sf"/>
</dbReference>
<dbReference type="OrthoDB" id="5399006at2759"/>
<dbReference type="Gene3D" id="3.40.50.720">
    <property type="entry name" value="NAD(P)-binding Rossmann-like Domain"/>
    <property type="match status" value="1"/>
</dbReference>
<dbReference type="HOGENOM" id="CLU_010194_17_0_1"/>
<dbReference type="InterPro" id="IPR002347">
    <property type="entry name" value="SDR_fam"/>
</dbReference>
<keyword evidence="2" id="KW-1185">Reference proteome</keyword>
<proteinExistence type="predicted"/>
<dbReference type="SUPFAM" id="SSF51735">
    <property type="entry name" value="NAD(P)-binding Rossmann-fold domains"/>
    <property type="match status" value="1"/>
</dbReference>
<reference evidence="2" key="1">
    <citation type="journal article" date="2014" name="Proc. Natl. Acad. Sci. U.S.A.">
        <title>Extensive sampling of basidiomycete genomes demonstrates inadequacy of the white-rot/brown-rot paradigm for wood decay fungi.</title>
        <authorList>
            <person name="Riley R."/>
            <person name="Salamov A.A."/>
            <person name="Brown D.W."/>
            <person name="Nagy L.G."/>
            <person name="Floudas D."/>
            <person name="Held B.W."/>
            <person name="Levasseur A."/>
            <person name="Lombard V."/>
            <person name="Morin E."/>
            <person name="Otillar R."/>
            <person name="Lindquist E.A."/>
            <person name="Sun H."/>
            <person name="LaButti K.M."/>
            <person name="Schmutz J."/>
            <person name="Jabbour D."/>
            <person name="Luo H."/>
            <person name="Baker S.E."/>
            <person name="Pisabarro A.G."/>
            <person name="Walton J.D."/>
            <person name="Blanchette R.A."/>
            <person name="Henrissat B."/>
            <person name="Martin F."/>
            <person name="Cullen D."/>
            <person name="Hibbett D.S."/>
            <person name="Grigoriev I.V."/>
        </authorList>
    </citation>
    <scope>NUCLEOTIDE SEQUENCE [LARGE SCALE GENOMIC DNA]</scope>
    <source>
        <strain evidence="2">FD-172 SS1</strain>
    </source>
</reference>
<dbReference type="PRINTS" id="PR00081">
    <property type="entry name" value="GDHRDH"/>
</dbReference>
<dbReference type="STRING" id="930990.A0A067MVK4"/>
<evidence type="ECO:0000313" key="2">
    <source>
        <dbReference type="Proteomes" id="UP000027195"/>
    </source>
</evidence>
<sequence>MASQKPILVVAGVGNATGTGAATAREFAKKGYRVALVARNAEHLEKAASEIRNDGGEAQAFPVSEYSYAEIHKVFEEVKKQWPNDQIRVSVWNAGFGVWKPFLETTEEEVKESVNTNIVAAFAFAKESILAFKGQECVKCSSLLNDIGARGTLIFTSATAAWRGNVTTSAFSAGKHGLKALAQSLNKEFGKQNIHVAHAIIDGSILTDRYKNTRAAELHENEDVRLNPEGIAKAYVYLAQQDRSAWTFELDLRPAHEKW</sequence>
<name>A0A067MVK4_BOTB1</name>
<gene>
    <name evidence="1" type="ORF">BOTBODRAFT_108031</name>
</gene>
<dbReference type="InParanoid" id="A0A067MVK4"/>
<evidence type="ECO:0000313" key="1">
    <source>
        <dbReference type="EMBL" id="KDQ15877.1"/>
    </source>
</evidence>
<evidence type="ECO:0008006" key="3">
    <source>
        <dbReference type="Google" id="ProtNLM"/>
    </source>
</evidence>
<dbReference type="EMBL" id="KL198030">
    <property type="protein sequence ID" value="KDQ15877.1"/>
    <property type="molecule type" value="Genomic_DNA"/>
</dbReference>
<dbReference type="PANTHER" id="PTHR43431:SF7">
    <property type="entry name" value="OXIDOREDUCTASE, SHORT CHAIN DEHYDROGENASE_REDUCTASE FAMILY (AFU_ORTHOLOGUE AFUA_5G14000)"/>
    <property type="match status" value="1"/>
</dbReference>
<dbReference type="PANTHER" id="PTHR43431">
    <property type="entry name" value="OXIDOREDUCTASE, SHORT CHAIN DEHYDROGENASE/REDUCTASE FAMILY (AFU_ORTHOLOGUE AFUA_5G14000)"/>
    <property type="match status" value="1"/>
</dbReference>
<accession>A0A067MVK4</accession>
<dbReference type="Proteomes" id="UP000027195">
    <property type="component" value="Unassembled WGS sequence"/>
</dbReference>
<dbReference type="Pfam" id="PF00106">
    <property type="entry name" value="adh_short"/>
    <property type="match status" value="1"/>
</dbReference>
<dbReference type="AlphaFoldDB" id="A0A067MVK4"/>